<proteinExistence type="inferred from homology"/>
<name>A0A840YFF7_9SPHN</name>
<comment type="caution">
    <text evidence="4">The sequence shown here is derived from an EMBL/GenBank/DDBJ whole genome shotgun (WGS) entry which is preliminary data.</text>
</comment>
<protein>
    <submittedName>
        <fullName evidence="4">Pimeloyl-ACP methyl ester carboxylesterase</fullName>
    </submittedName>
</protein>
<evidence type="ECO:0000313" key="5">
    <source>
        <dbReference type="Proteomes" id="UP000527143"/>
    </source>
</evidence>
<accession>A0A840YFF7</accession>
<dbReference type="FunFam" id="3.40.50.1820:FF:000042">
    <property type="entry name" value="probable strigolactone esterase DAD2"/>
    <property type="match status" value="1"/>
</dbReference>
<dbReference type="Proteomes" id="UP000527143">
    <property type="component" value="Unassembled WGS sequence"/>
</dbReference>
<reference evidence="4 5" key="1">
    <citation type="submission" date="2020-08" db="EMBL/GenBank/DDBJ databases">
        <title>Genomic Encyclopedia of Type Strains, Phase IV (KMG-IV): sequencing the most valuable type-strain genomes for metagenomic binning, comparative biology and taxonomic classification.</title>
        <authorList>
            <person name="Goeker M."/>
        </authorList>
    </citation>
    <scope>NUCLEOTIDE SEQUENCE [LARGE SCALE GENOMIC DNA]</scope>
    <source>
        <strain evidence="4 5">DSM 26736</strain>
    </source>
</reference>
<comment type="similarity">
    <text evidence="1">Belongs to the AB hydrolase superfamily.</text>
</comment>
<dbReference type="Gene3D" id="3.40.50.1820">
    <property type="entry name" value="alpha/beta hydrolase"/>
    <property type="match status" value="1"/>
</dbReference>
<dbReference type="GO" id="GO:0016787">
    <property type="term" value="F:hydrolase activity"/>
    <property type="evidence" value="ECO:0007669"/>
    <property type="project" value="UniProtKB-KW"/>
</dbReference>
<keyword evidence="5" id="KW-1185">Reference proteome</keyword>
<organism evidence="4 5">
    <name type="scientific">Sphingomonas xinjiangensis</name>
    <dbReference type="NCBI Taxonomy" id="643568"/>
    <lineage>
        <taxon>Bacteria</taxon>
        <taxon>Pseudomonadati</taxon>
        <taxon>Pseudomonadota</taxon>
        <taxon>Alphaproteobacteria</taxon>
        <taxon>Sphingomonadales</taxon>
        <taxon>Sphingomonadaceae</taxon>
        <taxon>Sphingomonas</taxon>
    </lineage>
</organism>
<dbReference type="InterPro" id="IPR000073">
    <property type="entry name" value="AB_hydrolase_1"/>
</dbReference>
<gene>
    <name evidence="4" type="ORF">FHT02_002275</name>
</gene>
<sequence>MSSVSWTQEVDLSLDGPLAKRHRARLVGNGSRVVVFSHGLGTDQSSWHAVLERLGGSFTAFLYDIPGASALMPEDFDPKDYRSIAAFADDLLALMDEVGITSCDYVGHSVSGMIGALASIEESERFRKLLLINASPRYLNDVGYVGGFEESDVEGLLAAMADNYQAWVAGFASAAVGVDVPAAVDDFAAGLLAMRPDVTIQIARAIFESDVRRLLPLVTVPSVLVHARGDIAVPEAVATYLRSHIEGSRLEWIGTPGHMPHLAAPDEIARVLGAHLA</sequence>
<dbReference type="PANTHER" id="PTHR43039">
    <property type="entry name" value="ESTERASE-RELATED"/>
    <property type="match status" value="1"/>
</dbReference>
<evidence type="ECO:0000313" key="4">
    <source>
        <dbReference type="EMBL" id="MBB5711035.1"/>
    </source>
</evidence>
<evidence type="ECO:0000256" key="1">
    <source>
        <dbReference type="ARBA" id="ARBA00008645"/>
    </source>
</evidence>
<dbReference type="AlphaFoldDB" id="A0A840YFF7"/>
<dbReference type="EMBL" id="JACIJF010000005">
    <property type="protein sequence ID" value="MBB5711035.1"/>
    <property type="molecule type" value="Genomic_DNA"/>
</dbReference>
<evidence type="ECO:0000259" key="3">
    <source>
        <dbReference type="Pfam" id="PF12697"/>
    </source>
</evidence>
<dbReference type="SUPFAM" id="SSF53474">
    <property type="entry name" value="alpha/beta-Hydrolases"/>
    <property type="match status" value="1"/>
</dbReference>
<dbReference type="InterPro" id="IPR029058">
    <property type="entry name" value="AB_hydrolase_fold"/>
</dbReference>
<keyword evidence="2" id="KW-0378">Hydrolase</keyword>
<dbReference type="Pfam" id="PF12697">
    <property type="entry name" value="Abhydrolase_6"/>
    <property type="match status" value="1"/>
</dbReference>
<feature type="domain" description="AB hydrolase-1" evidence="3">
    <location>
        <begin position="34"/>
        <end position="270"/>
    </location>
</feature>
<evidence type="ECO:0000256" key="2">
    <source>
        <dbReference type="ARBA" id="ARBA00022801"/>
    </source>
</evidence>